<evidence type="ECO:0000313" key="1">
    <source>
        <dbReference type="EMBL" id="MCE7005181.1"/>
    </source>
</evidence>
<proteinExistence type="predicted"/>
<keyword evidence="2" id="KW-1185">Reference proteome</keyword>
<name>A0ABS8ZBC6_9PSEU</name>
<accession>A0ABS8ZBC6</accession>
<comment type="caution">
    <text evidence="1">The sequence shown here is derived from an EMBL/GenBank/DDBJ whole genome shotgun (WGS) entry which is preliminary data.</text>
</comment>
<evidence type="ECO:0000313" key="2">
    <source>
        <dbReference type="Proteomes" id="UP001521150"/>
    </source>
</evidence>
<dbReference type="EMBL" id="JAJVCN010000002">
    <property type="protein sequence ID" value="MCE7005181.1"/>
    <property type="molecule type" value="Genomic_DNA"/>
</dbReference>
<organism evidence="1 2">
    <name type="scientific">Kibdelosporangium philippinense</name>
    <dbReference type="NCBI Taxonomy" id="211113"/>
    <lineage>
        <taxon>Bacteria</taxon>
        <taxon>Bacillati</taxon>
        <taxon>Actinomycetota</taxon>
        <taxon>Actinomycetes</taxon>
        <taxon>Pseudonocardiales</taxon>
        <taxon>Pseudonocardiaceae</taxon>
        <taxon>Kibdelosporangium</taxon>
    </lineage>
</organism>
<reference evidence="1 2" key="1">
    <citation type="submission" date="2021-12" db="EMBL/GenBank/DDBJ databases">
        <title>Genome sequence of Kibdelosporangium philippinense ATCC 49844.</title>
        <authorList>
            <person name="Fedorov E.A."/>
            <person name="Omeragic M."/>
            <person name="Shalygina K.F."/>
            <person name="Maclea K.S."/>
        </authorList>
    </citation>
    <scope>NUCLEOTIDE SEQUENCE [LARGE SCALE GENOMIC DNA]</scope>
    <source>
        <strain evidence="1 2">ATCC 49844</strain>
    </source>
</reference>
<gene>
    <name evidence="1" type="ORF">LWC34_20460</name>
</gene>
<dbReference type="RefSeq" id="WP_233726772.1">
    <property type="nucleotide sequence ID" value="NZ_JAJVCN010000002.1"/>
</dbReference>
<dbReference type="Proteomes" id="UP001521150">
    <property type="component" value="Unassembled WGS sequence"/>
</dbReference>
<protein>
    <submittedName>
        <fullName evidence="1">DUF3558 domain-containing protein</fullName>
    </submittedName>
</protein>
<sequence length="160" mass="17295">MLLATGLLAGCSAVNDHWDLPMSPLERPSDIPLQDHDVCAALNADRLSAGCQLMTENGTAEILVFPRLDGGLRHYSDSIDGHTIRWLGIDKFPAIQLIGASSDGITSCRVALDVAPDQVLLIVYRQQATDQELAPCKPAREFAAKALAELQHTQNRPVSP</sequence>